<sequence>MKALLRLLLLIAPFLYMILIFILSSLPSDAIVNTPFSWDRAFKESLHLIEFGILYGLWVLFFLVQGKFSPKTSFLSAVIAIAYGFTDELHQYFVPYRSATVIDLVKDTIGVLVLYTIVKVSYFGEKLPGIKKLLNWIEGLNRKNAEGK</sequence>
<dbReference type="NCBIfam" id="NF037970">
    <property type="entry name" value="vanZ_1"/>
    <property type="match status" value="1"/>
</dbReference>
<feature type="domain" description="VanZ-like" evidence="2">
    <location>
        <begin position="35"/>
        <end position="120"/>
    </location>
</feature>
<organism evidence="3 4">
    <name type="scientific">Fredinandcohnia salidurans</name>
    <dbReference type="NCBI Taxonomy" id="2595041"/>
    <lineage>
        <taxon>Bacteria</taxon>
        <taxon>Bacillati</taxon>
        <taxon>Bacillota</taxon>
        <taxon>Bacilli</taxon>
        <taxon>Bacillales</taxon>
        <taxon>Bacillaceae</taxon>
        <taxon>Fredinandcohnia</taxon>
    </lineage>
</organism>
<evidence type="ECO:0000259" key="2">
    <source>
        <dbReference type="Pfam" id="PF04892"/>
    </source>
</evidence>
<accession>A0ABW4MRV8</accession>
<dbReference type="Proteomes" id="UP001597227">
    <property type="component" value="Unassembled WGS sequence"/>
</dbReference>
<feature type="transmembrane region" description="Helical" evidence="1">
    <location>
        <begin position="7"/>
        <end position="26"/>
    </location>
</feature>
<comment type="caution">
    <text evidence="3">The sequence shown here is derived from an EMBL/GenBank/DDBJ whole genome shotgun (WGS) entry which is preliminary data.</text>
</comment>
<gene>
    <name evidence="3" type="ORF">ACFSFW_16710</name>
</gene>
<keyword evidence="1" id="KW-1133">Transmembrane helix</keyword>
<name>A0ABW4MRV8_9BACI</name>
<evidence type="ECO:0000313" key="4">
    <source>
        <dbReference type="Proteomes" id="UP001597227"/>
    </source>
</evidence>
<dbReference type="Pfam" id="PF04892">
    <property type="entry name" value="VanZ"/>
    <property type="match status" value="1"/>
</dbReference>
<protein>
    <submittedName>
        <fullName evidence="3">VanZ family protein</fullName>
    </submittedName>
</protein>
<dbReference type="InterPro" id="IPR006976">
    <property type="entry name" value="VanZ-like"/>
</dbReference>
<dbReference type="EMBL" id="JBHUEK010000025">
    <property type="protein sequence ID" value="MFD1780308.1"/>
    <property type="molecule type" value="Genomic_DNA"/>
</dbReference>
<dbReference type="RefSeq" id="WP_388039950.1">
    <property type="nucleotide sequence ID" value="NZ_JBHUEK010000025.1"/>
</dbReference>
<reference evidence="4" key="1">
    <citation type="journal article" date="2019" name="Int. J. Syst. Evol. Microbiol.">
        <title>The Global Catalogue of Microorganisms (GCM) 10K type strain sequencing project: providing services to taxonomists for standard genome sequencing and annotation.</title>
        <authorList>
            <consortium name="The Broad Institute Genomics Platform"/>
            <consortium name="The Broad Institute Genome Sequencing Center for Infectious Disease"/>
            <person name="Wu L."/>
            <person name="Ma J."/>
        </authorList>
    </citation>
    <scope>NUCLEOTIDE SEQUENCE [LARGE SCALE GENOMIC DNA]</scope>
    <source>
        <strain evidence="4">CCUG 15531</strain>
    </source>
</reference>
<keyword evidence="1" id="KW-0472">Membrane</keyword>
<keyword evidence="1" id="KW-0812">Transmembrane</keyword>
<proteinExistence type="predicted"/>
<feature type="transmembrane region" description="Helical" evidence="1">
    <location>
        <begin position="46"/>
        <end position="64"/>
    </location>
</feature>
<keyword evidence="4" id="KW-1185">Reference proteome</keyword>
<evidence type="ECO:0000256" key="1">
    <source>
        <dbReference type="SAM" id="Phobius"/>
    </source>
</evidence>
<evidence type="ECO:0000313" key="3">
    <source>
        <dbReference type="EMBL" id="MFD1780308.1"/>
    </source>
</evidence>